<dbReference type="Gene3D" id="1.10.287.470">
    <property type="entry name" value="Helix hairpin bin"/>
    <property type="match status" value="1"/>
</dbReference>
<keyword evidence="2" id="KW-0812">Transmembrane</keyword>
<dbReference type="Pfam" id="PF25917">
    <property type="entry name" value="BSH_RND"/>
    <property type="match status" value="1"/>
</dbReference>
<evidence type="ECO:0000313" key="5">
    <source>
        <dbReference type="EMBL" id="MBJ3778463.1"/>
    </source>
</evidence>
<keyword evidence="2" id="KW-0472">Membrane</keyword>
<dbReference type="PANTHER" id="PTHR30367">
    <property type="entry name" value="P-HYDROXYBENZOIC ACID EFFLUX PUMP SUBUNIT AAEA-RELATED"/>
    <property type="match status" value="1"/>
</dbReference>
<reference evidence="5" key="1">
    <citation type="submission" date="2020-12" db="EMBL/GenBank/DDBJ databases">
        <title>Bacterial taxonomy.</title>
        <authorList>
            <person name="Pan X."/>
        </authorList>
    </citation>
    <scope>NUCLEOTIDE SEQUENCE</scope>
    <source>
        <strain evidence="5">B2012</strain>
    </source>
</reference>
<dbReference type="Gene3D" id="2.40.50.100">
    <property type="match status" value="1"/>
</dbReference>
<evidence type="ECO:0000256" key="1">
    <source>
        <dbReference type="SAM" id="Coils"/>
    </source>
</evidence>
<evidence type="ECO:0000259" key="4">
    <source>
        <dbReference type="Pfam" id="PF25963"/>
    </source>
</evidence>
<dbReference type="SUPFAM" id="SSF111369">
    <property type="entry name" value="HlyD-like secretion proteins"/>
    <property type="match status" value="2"/>
</dbReference>
<feature type="domain" description="Multidrug resistance protein MdtA-like barrel-sandwich hybrid" evidence="3">
    <location>
        <begin position="50"/>
        <end position="242"/>
    </location>
</feature>
<dbReference type="RefSeq" id="WP_198884362.1">
    <property type="nucleotide sequence ID" value="NZ_JAEKJA010000027.1"/>
</dbReference>
<dbReference type="Pfam" id="PF25963">
    <property type="entry name" value="Beta-barrel_AAEA"/>
    <property type="match status" value="1"/>
</dbReference>
<feature type="coiled-coil region" evidence="1">
    <location>
        <begin position="156"/>
        <end position="183"/>
    </location>
</feature>
<dbReference type="InterPro" id="IPR058625">
    <property type="entry name" value="MdtA-like_BSH"/>
</dbReference>
<dbReference type="Gene3D" id="2.40.30.170">
    <property type="match status" value="1"/>
</dbReference>
<keyword evidence="1" id="KW-0175">Coiled coil</keyword>
<organism evidence="5 6">
    <name type="scientific">Acuticoccus mangrovi</name>
    <dbReference type="NCBI Taxonomy" id="2796142"/>
    <lineage>
        <taxon>Bacteria</taxon>
        <taxon>Pseudomonadati</taxon>
        <taxon>Pseudomonadota</taxon>
        <taxon>Alphaproteobacteria</taxon>
        <taxon>Hyphomicrobiales</taxon>
        <taxon>Amorphaceae</taxon>
        <taxon>Acuticoccus</taxon>
    </lineage>
</organism>
<evidence type="ECO:0000313" key="6">
    <source>
        <dbReference type="Proteomes" id="UP000609531"/>
    </source>
</evidence>
<dbReference type="PANTHER" id="PTHR30367:SF1">
    <property type="entry name" value="MULTIDRUG RESISTANCE PROTEIN MDTN"/>
    <property type="match status" value="1"/>
</dbReference>
<evidence type="ECO:0000256" key="2">
    <source>
        <dbReference type="SAM" id="Phobius"/>
    </source>
</evidence>
<dbReference type="AlphaFoldDB" id="A0A934ITS6"/>
<evidence type="ECO:0000259" key="3">
    <source>
        <dbReference type="Pfam" id="PF25917"/>
    </source>
</evidence>
<dbReference type="InterPro" id="IPR058634">
    <property type="entry name" value="AaeA-lik-b-barrel"/>
</dbReference>
<dbReference type="Proteomes" id="UP000609531">
    <property type="component" value="Unassembled WGS sequence"/>
</dbReference>
<keyword evidence="6" id="KW-1185">Reference proteome</keyword>
<keyword evidence="2" id="KW-1133">Transmembrane helix</keyword>
<feature type="transmembrane region" description="Helical" evidence="2">
    <location>
        <begin position="12"/>
        <end position="29"/>
    </location>
</feature>
<name>A0A934ITS6_9HYPH</name>
<protein>
    <submittedName>
        <fullName evidence="5">Multidrug transporter subunit MdtN</fullName>
    </submittedName>
</protein>
<feature type="domain" description="p-hydroxybenzoic acid efflux pump subunit AaeA-like beta-barrel" evidence="4">
    <location>
        <begin position="247"/>
        <end position="343"/>
    </location>
</feature>
<dbReference type="NCBIfam" id="NF007785">
    <property type="entry name" value="PRK10476.1"/>
    <property type="match status" value="1"/>
</dbReference>
<comment type="caution">
    <text evidence="5">The sequence shown here is derived from an EMBL/GenBank/DDBJ whole genome shotgun (WGS) entry which is preliminary data.</text>
</comment>
<gene>
    <name evidence="5" type="primary">mdtN</name>
    <name evidence="5" type="ORF">JCR33_22375</name>
</gene>
<accession>A0A934ITS6</accession>
<dbReference type="EMBL" id="JAEKJA010000027">
    <property type="protein sequence ID" value="MBJ3778463.1"/>
    <property type="molecule type" value="Genomic_DNA"/>
</dbReference>
<dbReference type="InterPro" id="IPR050393">
    <property type="entry name" value="MFP_Efflux_Pump"/>
</dbReference>
<proteinExistence type="predicted"/>
<sequence length="348" mass="37122">MSAHHIHPARVGGAIVAIGIVVAAGLLGWRHMRIAGLHPLSQEAVLTAPVVHVAATVSGRIVELAVKENAAVKRGDVLFRVDPEPYRLAVNQVASDLAMAQAALADRHREIRAERENAAIAASQVARAVENLSLATQTLDRLLPLRPKGYVSAQEVDTAATAKRDAEISLREAQRQAAAADALVGNPAAAEALVTAREAALAIAEHALDGTVVRAPHDGRVVGLAIAAGEFVLPGQSIFTLIDTSDWYASATFVETELDRIAAGRCATVFVLSDRRTPIRGRVEGIGWGVVSEQTVNIPYNLPLVPRSLDWVRVAQRFPVRIRLEDPPEALMRVGASATVTVHDDTRC</sequence>